<gene>
    <name evidence="2" type="ORF">HNQ77_004312</name>
</gene>
<dbReference type="AlphaFoldDB" id="A0A841JYX4"/>
<dbReference type="Proteomes" id="UP000538666">
    <property type="component" value="Unassembled WGS sequence"/>
</dbReference>
<evidence type="ECO:0000313" key="3">
    <source>
        <dbReference type="Proteomes" id="UP000538666"/>
    </source>
</evidence>
<keyword evidence="1" id="KW-0732">Signal</keyword>
<protein>
    <recommendedName>
        <fullName evidence="4">DUF1579 domain-containing protein</fullName>
    </recommendedName>
</protein>
<reference evidence="2 3" key="1">
    <citation type="submission" date="2020-08" db="EMBL/GenBank/DDBJ databases">
        <title>Genomic Encyclopedia of Type Strains, Phase IV (KMG-IV): sequencing the most valuable type-strain genomes for metagenomic binning, comparative biology and taxonomic classification.</title>
        <authorList>
            <person name="Goeker M."/>
        </authorList>
    </citation>
    <scope>NUCLEOTIDE SEQUENCE [LARGE SCALE GENOMIC DNA]</scope>
    <source>
        <strain evidence="2 3">DSM 103733</strain>
    </source>
</reference>
<evidence type="ECO:0000256" key="1">
    <source>
        <dbReference type="SAM" id="SignalP"/>
    </source>
</evidence>
<name>A0A841JYX4_9BACT</name>
<organism evidence="2 3">
    <name type="scientific">Silvibacterium bohemicum</name>
    <dbReference type="NCBI Taxonomy" id="1577686"/>
    <lineage>
        <taxon>Bacteria</taxon>
        <taxon>Pseudomonadati</taxon>
        <taxon>Acidobacteriota</taxon>
        <taxon>Terriglobia</taxon>
        <taxon>Terriglobales</taxon>
        <taxon>Acidobacteriaceae</taxon>
        <taxon>Silvibacterium</taxon>
    </lineage>
</organism>
<evidence type="ECO:0008006" key="4">
    <source>
        <dbReference type="Google" id="ProtNLM"/>
    </source>
</evidence>
<comment type="caution">
    <text evidence="2">The sequence shown here is derived from an EMBL/GenBank/DDBJ whole genome shotgun (WGS) entry which is preliminary data.</text>
</comment>
<proteinExistence type="predicted"/>
<feature type="signal peptide" evidence="1">
    <location>
        <begin position="1"/>
        <end position="23"/>
    </location>
</feature>
<evidence type="ECO:0000313" key="2">
    <source>
        <dbReference type="EMBL" id="MBB6146340.1"/>
    </source>
</evidence>
<sequence length="169" mass="18867">MLRHKRIAISAFLACFYCVVALAQDQHSLTPEGFSFDGAWSCEGKFPSNGATHTSKYTGRTFESGAWVELDEVDIQPKGYVGHYVWQFDKKNNQIVSIDANRSGYTVYTSPGWNGNKLTFTSTAASSSPETVSRFIFETKDADQFTVTYEMSRNMSFVPGDSLICHKAK</sequence>
<feature type="chain" id="PRO_5032485064" description="DUF1579 domain-containing protein" evidence="1">
    <location>
        <begin position="24"/>
        <end position="169"/>
    </location>
</feature>
<dbReference type="EMBL" id="JACHEK010000009">
    <property type="protein sequence ID" value="MBB6146340.1"/>
    <property type="molecule type" value="Genomic_DNA"/>
</dbReference>
<dbReference type="OrthoDB" id="121003at2"/>
<accession>A0A841JYX4</accession>
<keyword evidence="3" id="KW-1185">Reference proteome</keyword>